<evidence type="ECO:0000256" key="11">
    <source>
        <dbReference type="ARBA" id="ARBA00022932"/>
    </source>
</evidence>
<dbReference type="Gene3D" id="3.40.50.1010">
    <property type="entry name" value="5'-nuclease"/>
    <property type="match status" value="1"/>
</dbReference>
<dbReference type="InterPro" id="IPR019760">
    <property type="entry name" value="DNA-dir_DNA_pol_A_CS"/>
</dbReference>
<dbReference type="GO" id="GO:0006302">
    <property type="term" value="P:double-strand break repair"/>
    <property type="evidence" value="ECO:0007669"/>
    <property type="project" value="TreeGrafter"/>
</dbReference>
<dbReference type="Pfam" id="PF01367">
    <property type="entry name" value="5_3_exonuc"/>
    <property type="match status" value="1"/>
</dbReference>
<protein>
    <recommendedName>
        <fullName evidence="3 15">DNA polymerase I</fullName>
        <ecNumber evidence="2 15">2.7.7.7</ecNumber>
    </recommendedName>
</protein>
<dbReference type="PANTHER" id="PTHR10133:SF27">
    <property type="entry name" value="DNA POLYMERASE NU"/>
    <property type="match status" value="1"/>
</dbReference>
<evidence type="ECO:0000256" key="4">
    <source>
        <dbReference type="ARBA" id="ARBA00022679"/>
    </source>
</evidence>
<dbReference type="InterPro" id="IPR043502">
    <property type="entry name" value="DNA/RNA_pol_sf"/>
</dbReference>
<name>C8PHS8_9BACT</name>
<comment type="similarity">
    <text evidence="1 16">Belongs to the DNA polymerase type-A family.</text>
</comment>
<dbReference type="GO" id="GO:0003887">
    <property type="term" value="F:DNA-directed DNA polymerase activity"/>
    <property type="evidence" value="ECO:0007669"/>
    <property type="project" value="UniProtKB-UniRule"/>
</dbReference>
<keyword evidence="5 16" id="KW-0548">Nucleotidyltransferase</keyword>
<dbReference type="CDD" id="cd09898">
    <property type="entry name" value="H3TH_53EXO"/>
    <property type="match status" value="1"/>
</dbReference>
<evidence type="ECO:0000256" key="2">
    <source>
        <dbReference type="ARBA" id="ARBA00012417"/>
    </source>
</evidence>
<dbReference type="Pfam" id="PF01612">
    <property type="entry name" value="DNA_pol_A_exo1"/>
    <property type="match status" value="1"/>
</dbReference>
<dbReference type="Gene3D" id="3.30.420.10">
    <property type="entry name" value="Ribonuclease H-like superfamily/Ribonuclease H"/>
    <property type="match status" value="1"/>
</dbReference>
<evidence type="ECO:0000256" key="5">
    <source>
        <dbReference type="ARBA" id="ARBA00022695"/>
    </source>
</evidence>
<dbReference type="FunFam" id="1.10.150.20:FF:000003">
    <property type="entry name" value="DNA polymerase I"/>
    <property type="match status" value="1"/>
</dbReference>
<dbReference type="GO" id="GO:0006261">
    <property type="term" value="P:DNA-templated DNA replication"/>
    <property type="evidence" value="ECO:0007669"/>
    <property type="project" value="UniProtKB-UniRule"/>
</dbReference>
<dbReference type="InterPro" id="IPR001098">
    <property type="entry name" value="DNA-dir_DNA_pol_A_palm_dom"/>
</dbReference>
<dbReference type="CDD" id="cd06139">
    <property type="entry name" value="DNA_polA_I_Ecoli_like_exo"/>
    <property type="match status" value="1"/>
</dbReference>
<dbReference type="RefSeq" id="WP_005871275.1">
    <property type="nucleotide sequence ID" value="NZ_ACYG01000024.1"/>
</dbReference>
<dbReference type="InterPro" id="IPR002298">
    <property type="entry name" value="DNA_polymerase_A"/>
</dbReference>
<evidence type="ECO:0000259" key="19">
    <source>
        <dbReference type="SMART" id="SM00482"/>
    </source>
</evidence>
<keyword evidence="12 16" id="KW-0238">DNA-binding</keyword>
<proteinExistence type="inferred from homology"/>
<evidence type="ECO:0000256" key="15">
    <source>
        <dbReference type="NCBIfam" id="TIGR00593"/>
    </source>
</evidence>
<dbReference type="InterPro" id="IPR029060">
    <property type="entry name" value="PIN-like_dom_sf"/>
</dbReference>
<dbReference type="SUPFAM" id="SSF47807">
    <property type="entry name" value="5' to 3' exonuclease, C-terminal subdomain"/>
    <property type="match status" value="1"/>
</dbReference>
<keyword evidence="6 16" id="KW-0235">DNA replication</keyword>
<evidence type="ECO:0000256" key="7">
    <source>
        <dbReference type="ARBA" id="ARBA00022722"/>
    </source>
</evidence>
<keyword evidence="10 16" id="KW-0269">Exonuclease</keyword>
<organism evidence="20 21">
    <name type="scientific">Campylobacter gracilis RM3268</name>
    <dbReference type="NCBI Taxonomy" id="553220"/>
    <lineage>
        <taxon>Bacteria</taxon>
        <taxon>Pseudomonadati</taxon>
        <taxon>Campylobacterota</taxon>
        <taxon>Epsilonproteobacteria</taxon>
        <taxon>Campylobacterales</taxon>
        <taxon>Campylobacteraceae</taxon>
        <taxon>Campylobacter</taxon>
    </lineage>
</organism>
<dbReference type="InterPro" id="IPR020045">
    <property type="entry name" value="DNA_polI_H3TH"/>
</dbReference>
<evidence type="ECO:0000256" key="12">
    <source>
        <dbReference type="ARBA" id="ARBA00023125"/>
    </source>
</evidence>
<dbReference type="eggNOG" id="COG0749">
    <property type="taxonomic scope" value="Bacteria"/>
</dbReference>
<sequence length="938" mass="103561">MQTITIIDTFGFFFRLYYAMSGLKTKDGKPSGMVSGFASFIANLSKEFKSDYIIFALDSKGKTFRSDIDPNYKTNRQAPPPALLQQLPVCIEMIEKMGLYSLGREGYEADDLIASVVKKYGATHKINIVTSDKDLYQLIGENVKIYSHGKKMLYGREECLQRYGVYPEQIVDFLAICGDSADNIPGVRGIGDKGAKKLLDEWGSLDEIYSNLDRLPQNKQREYLIEGKQSAYISKRLATLYDELEIPPLEDAKFPQQNPLFKIREILKDYALNRLLSALSLQEQNGLDLWGEGKGAGAKSSVLGAGGKGAGAESSRGGSILGAAVGGLDGQNSIPGGSACSEKNSESAFKTPFEPICITDAVELARLCESIDAETLVSFDTETTSIDSKSAKIVGFSFAFNEERAYYVPLAHSYLGAPAQISSDAAKAAIDSLFRGYVVGQNLKYDFEIVKNNFNIEPPARFADTMVLAWLLDPANAVGMDSISPRYLGYETVHFGDVVKKGETFASVELDAATIYASEDAWVTLRLYFKLKGLLEPALFKLAQELEFPFVRVLWQMQRCGIKIDVEMIKRLIGRNEKSLRALTDEIYELCGEQFNINSPAQLGAVLFERLGLPAAKRTKTGYSTDESVLKDLTALHPAVGKILDYRELFKLQSTYCEPLLQLALADAQNRVRSNFLQTGTATGRLASKNPNLQNIPARGTFAKNVRDCFLAEGGYSLISLDYSQIELRLLAHFSRDPALLAAFRADEDIHARTAISIFGDAQPAHRTIAKSINFGLIYGMGAGKLSDSLGIARAEAKGYIERYFAAFSTIKEFLQSIKSDAKADGYVSTLFGRRRYFDFANARNNMVYASYEREAVNTKFQGSAADIIKKAMVDISPLLNGEARLILQIHDELIFEVRDDLAQGFGARAQEIMQSAASLNVPLKTSLNIAKRWGELK</sequence>
<dbReference type="Gene3D" id="3.30.70.370">
    <property type="match status" value="1"/>
</dbReference>
<evidence type="ECO:0000259" key="18">
    <source>
        <dbReference type="SMART" id="SM00475"/>
    </source>
</evidence>
<feature type="domain" description="DNA-directed DNA polymerase family A palm" evidence="19">
    <location>
        <begin position="703"/>
        <end position="902"/>
    </location>
</feature>
<dbReference type="InterPro" id="IPR012337">
    <property type="entry name" value="RNaseH-like_sf"/>
</dbReference>
<keyword evidence="21" id="KW-1185">Reference proteome</keyword>
<feature type="domain" description="5'-3' exonuclease" evidence="18">
    <location>
        <begin position="1"/>
        <end position="255"/>
    </location>
</feature>
<dbReference type="PROSITE" id="PS00447">
    <property type="entry name" value="DNA_POLYMERASE_A"/>
    <property type="match status" value="1"/>
</dbReference>
<evidence type="ECO:0000256" key="10">
    <source>
        <dbReference type="ARBA" id="ARBA00022839"/>
    </source>
</evidence>
<dbReference type="Gene3D" id="1.10.150.20">
    <property type="entry name" value="5' to 3' exonuclease, C-terminal subdomain"/>
    <property type="match status" value="2"/>
</dbReference>
<dbReference type="InterPro" id="IPR020046">
    <property type="entry name" value="5-3_exonucl_a-hlix_arch_N"/>
</dbReference>
<evidence type="ECO:0000256" key="16">
    <source>
        <dbReference type="RuleBase" id="RU004460"/>
    </source>
</evidence>
<dbReference type="NCBIfam" id="TIGR00593">
    <property type="entry name" value="pola"/>
    <property type="match status" value="1"/>
</dbReference>
<dbReference type="eggNOG" id="COG0258">
    <property type="taxonomic scope" value="Bacteria"/>
</dbReference>
<dbReference type="FunFam" id="1.20.1060.10:FF:000001">
    <property type="entry name" value="DNA polymerase I"/>
    <property type="match status" value="1"/>
</dbReference>
<evidence type="ECO:0000313" key="20">
    <source>
        <dbReference type="EMBL" id="EEV17692.1"/>
    </source>
</evidence>
<dbReference type="SUPFAM" id="SSF56672">
    <property type="entry name" value="DNA/RNA polymerases"/>
    <property type="match status" value="1"/>
</dbReference>
<accession>C8PHS8</accession>
<dbReference type="GO" id="GO:0003677">
    <property type="term" value="F:DNA binding"/>
    <property type="evidence" value="ECO:0007669"/>
    <property type="project" value="UniProtKB-UniRule"/>
</dbReference>
<dbReference type="PANTHER" id="PTHR10133">
    <property type="entry name" value="DNA POLYMERASE I"/>
    <property type="match status" value="1"/>
</dbReference>
<dbReference type="InterPro" id="IPR002421">
    <property type="entry name" value="5-3_exonuclease"/>
</dbReference>
<dbReference type="SUPFAM" id="SSF88723">
    <property type="entry name" value="PIN domain-like"/>
    <property type="match status" value="1"/>
</dbReference>
<evidence type="ECO:0000256" key="14">
    <source>
        <dbReference type="ARBA" id="ARBA00049244"/>
    </source>
</evidence>
<evidence type="ECO:0000256" key="9">
    <source>
        <dbReference type="ARBA" id="ARBA00022801"/>
    </source>
</evidence>
<dbReference type="SMART" id="SM00279">
    <property type="entry name" value="HhH2"/>
    <property type="match status" value="1"/>
</dbReference>
<feature type="domain" description="3'-5' exonuclease" evidence="17">
    <location>
        <begin position="355"/>
        <end position="536"/>
    </location>
</feature>
<evidence type="ECO:0000256" key="13">
    <source>
        <dbReference type="ARBA" id="ARBA00023204"/>
    </source>
</evidence>
<comment type="function">
    <text evidence="16">In addition to polymerase activity, this DNA polymerase exhibits 3'-5' and 5'-3' exonuclease activity.</text>
</comment>
<dbReference type="EMBL" id="ACYG01000024">
    <property type="protein sequence ID" value="EEV17692.1"/>
    <property type="molecule type" value="Genomic_DNA"/>
</dbReference>
<dbReference type="PRINTS" id="PR00868">
    <property type="entry name" value="DNAPOLI"/>
</dbReference>
<reference evidence="20 21" key="1">
    <citation type="submission" date="2009-07" db="EMBL/GenBank/DDBJ databases">
        <authorList>
            <person name="Madupu R."/>
            <person name="Sebastian Y."/>
            <person name="Durkin A.S."/>
            <person name="Torralba M."/>
            <person name="Methe B."/>
            <person name="Sutton G.G."/>
            <person name="Strausberg R.L."/>
            <person name="Nelson K.E."/>
        </authorList>
    </citation>
    <scope>NUCLEOTIDE SEQUENCE [LARGE SCALE GENOMIC DNA]</scope>
    <source>
        <strain evidence="20 21">RM3268</strain>
    </source>
</reference>
<evidence type="ECO:0000259" key="17">
    <source>
        <dbReference type="SMART" id="SM00474"/>
    </source>
</evidence>
<evidence type="ECO:0000313" key="21">
    <source>
        <dbReference type="Proteomes" id="UP000005709"/>
    </source>
</evidence>
<evidence type="ECO:0000256" key="1">
    <source>
        <dbReference type="ARBA" id="ARBA00007705"/>
    </source>
</evidence>
<dbReference type="STRING" id="824.CGRAC_1825"/>
<comment type="catalytic activity">
    <reaction evidence="14 16">
        <text>DNA(n) + a 2'-deoxyribonucleoside 5'-triphosphate = DNA(n+1) + diphosphate</text>
        <dbReference type="Rhea" id="RHEA:22508"/>
        <dbReference type="Rhea" id="RHEA-COMP:17339"/>
        <dbReference type="Rhea" id="RHEA-COMP:17340"/>
        <dbReference type="ChEBI" id="CHEBI:33019"/>
        <dbReference type="ChEBI" id="CHEBI:61560"/>
        <dbReference type="ChEBI" id="CHEBI:173112"/>
        <dbReference type="EC" id="2.7.7.7"/>
    </reaction>
</comment>
<dbReference type="Pfam" id="PF02739">
    <property type="entry name" value="5_3_exonuc_N"/>
    <property type="match status" value="1"/>
</dbReference>
<evidence type="ECO:0000256" key="8">
    <source>
        <dbReference type="ARBA" id="ARBA00022763"/>
    </source>
</evidence>
<dbReference type="SMART" id="SM00482">
    <property type="entry name" value="POLAc"/>
    <property type="match status" value="1"/>
</dbReference>
<dbReference type="GO" id="GO:0008408">
    <property type="term" value="F:3'-5' exonuclease activity"/>
    <property type="evidence" value="ECO:0007669"/>
    <property type="project" value="UniProtKB-UniRule"/>
</dbReference>
<evidence type="ECO:0000256" key="3">
    <source>
        <dbReference type="ARBA" id="ARBA00020311"/>
    </source>
</evidence>
<keyword evidence="13 16" id="KW-0234">DNA repair</keyword>
<dbReference type="EC" id="2.7.7.7" evidence="2 15"/>
<dbReference type="Proteomes" id="UP000005709">
    <property type="component" value="Unassembled WGS sequence"/>
</dbReference>
<dbReference type="Gene3D" id="1.20.1060.10">
    <property type="entry name" value="Taq DNA Polymerase, Chain T, domain 4"/>
    <property type="match status" value="1"/>
</dbReference>
<keyword evidence="8 16" id="KW-0227">DNA damage</keyword>
<dbReference type="GO" id="GO:0008409">
    <property type="term" value="F:5'-3' exonuclease activity"/>
    <property type="evidence" value="ECO:0007669"/>
    <property type="project" value="UniProtKB-UniRule"/>
</dbReference>
<dbReference type="OrthoDB" id="9806424at2"/>
<dbReference type="FunFam" id="1.10.150.20:FF:000002">
    <property type="entry name" value="DNA polymerase I"/>
    <property type="match status" value="1"/>
</dbReference>
<dbReference type="CDD" id="cd08637">
    <property type="entry name" value="DNA_pol_A_pol_I_C"/>
    <property type="match status" value="1"/>
</dbReference>
<evidence type="ECO:0000256" key="6">
    <source>
        <dbReference type="ARBA" id="ARBA00022705"/>
    </source>
</evidence>
<dbReference type="InterPro" id="IPR008918">
    <property type="entry name" value="HhH2"/>
</dbReference>
<keyword evidence="7" id="KW-0540">Nuclease</keyword>
<dbReference type="InterPro" id="IPR018320">
    <property type="entry name" value="DNA_polymerase_1"/>
</dbReference>
<dbReference type="NCBIfam" id="NF004397">
    <property type="entry name" value="PRK05755.1"/>
    <property type="match status" value="1"/>
</dbReference>
<dbReference type="InterPro" id="IPR002562">
    <property type="entry name" value="3'-5'_exonuclease_dom"/>
</dbReference>
<gene>
    <name evidence="16 20" type="primary">polA</name>
    <name evidence="20" type="ORF">CAMGR0001_0524</name>
</gene>
<keyword evidence="9 16" id="KW-0378">Hydrolase</keyword>
<dbReference type="SMART" id="SM00475">
    <property type="entry name" value="53EXOc"/>
    <property type="match status" value="1"/>
</dbReference>
<dbReference type="Pfam" id="PF00476">
    <property type="entry name" value="DNA_pol_A"/>
    <property type="match status" value="1"/>
</dbReference>
<dbReference type="AlphaFoldDB" id="C8PHS8"/>
<dbReference type="CDD" id="cd09859">
    <property type="entry name" value="PIN_53EXO"/>
    <property type="match status" value="1"/>
</dbReference>
<keyword evidence="4 16" id="KW-0808">Transferase</keyword>
<dbReference type="SUPFAM" id="SSF53098">
    <property type="entry name" value="Ribonuclease H-like"/>
    <property type="match status" value="1"/>
</dbReference>
<dbReference type="InterPro" id="IPR036279">
    <property type="entry name" value="5-3_exonuclease_C_sf"/>
</dbReference>
<comment type="caution">
    <text evidence="20">The sequence shown here is derived from an EMBL/GenBank/DDBJ whole genome shotgun (WGS) entry which is preliminary data.</text>
</comment>
<keyword evidence="11 16" id="KW-0239">DNA-directed DNA polymerase</keyword>
<dbReference type="SMART" id="SM00474">
    <property type="entry name" value="35EXOc"/>
    <property type="match status" value="1"/>
</dbReference>
<dbReference type="InterPro" id="IPR036397">
    <property type="entry name" value="RNaseH_sf"/>
</dbReference>